<sequence length="271" mass="29638">MAHLIDLAFEEDIAQGDISTQSIFPAQERATALITAKEEGVISGIAIARMILDKMGDYSMETYVQDGDLLKKGDKVLSITAPYTTLLSCERTLLNFMQRMSGIATQTHRYVLATEGTKTRILDTRKTVPGLRLLDKMAVRHGGGHNHRMGLYDMVMLKDNHIKAVGSITEAVKMVRQTLPLSIKVEVETTNLQEVEEALRAGADIIMLDNMSNDLMTQAISLIDGRAAVEASGNMTLERIPSVASLGVDYISVGALTHSVKALDLSMNFVK</sequence>
<protein>
    <recommendedName>
        <fullName evidence="11">Probable nicotinate-nucleotide pyrophosphorylase [carboxylating]</fullName>
        <ecNumber evidence="5">2.4.2.19</ecNumber>
    </recommendedName>
    <alternativeName>
        <fullName evidence="9">Quinolinate phosphoribosyltransferase [decarboxylating]</fullName>
    </alternativeName>
</protein>
<dbReference type="InterPro" id="IPR004393">
    <property type="entry name" value="NadC"/>
</dbReference>
<evidence type="ECO:0000256" key="6">
    <source>
        <dbReference type="ARBA" id="ARBA00022642"/>
    </source>
</evidence>
<feature type="binding site" evidence="13">
    <location>
        <position position="91"/>
    </location>
    <ligand>
        <name>substrate</name>
    </ligand>
</feature>
<proteinExistence type="inferred from homology"/>
<dbReference type="PANTHER" id="PTHR32179">
    <property type="entry name" value="NICOTINATE-NUCLEOTIDE PYROPHOSPHORYLASE [CARBOXYLATING]"/>
    <property type="match status" value="1"/>
</dbReference>
<feature type="binding site" evidence="13">
    <location>
        <begin position="253"/>
        <end position="255"/>
    </location>
    <ligand>
        <name>substrate</name>
    </ligand>
</feature>
<dbReference type="Pfam" id="PF01729">
    <property type="entry name" value="QRPTase_C"/>
    <property type="match status" value="1"/>
</dbReference>
<evidence type="ECO:0000256" key="11">
    <source>
        <dbReference type="ARBA" id="ARBA00069173"/>
    </source>
</evidence>
<keyword evidence="6" id="KW-0662">Pyridine nucleotide biosynthesis</keyword>
<dbReference type="FunFam" id="3.20.20.70:FF:000030">
    <property type="entry name" value="Nicotinate-nucleotide pyrophosphorylase, carboxylating"/>
    <property type="match status" value="1"/>
</dbReference>
<dbReference type="STRING" id="266762.HQ36_04955"/>
<dbReference type="eggNOG" id="COG0157">
    <property type="taxonomic scope" value="Bacteria"/>
</dbReference>
<feature type="binding site" evidence="13">
    <location>
        <begin position="124"/>
        <end position="126"/>
    </location>
    <ligand>
        <name>substrate</name>
    </ligand>
</feature>
<dbReference type="InterPro" id="IPR036068">
    <property type="entry name" value="Nicotinate_pribotase-like_C"/>
</dbReference>
<comment type="pathway">
    <text evidence="2">Cofactor biosynthesis; NAD(+) biosynthesis; nicotinate D-ribonucleotide from quinolinate: step 1/1.</text>
</comment>
<comment type="similarity">
    <text evidence="3 12">Belongs to the NadC/ModD family.</text>
</comment>
<dbReference type="UniPathway" id="UPA00253">
    <property type="reaction ID" value="UER00331"/>
</dbReference>
<dbReference type="GO" id="GO:0004514">
    <property type="term" value="F:nicotinate-nucleotide diphosphorylase (carboxylating) activity"/>
    <property type="evidence" value="ECO:0007669"/>
    <property type="project" value="UniProtKB-EC"/>
</dbReference>
<dbReference type="EC" id="2.4.2.19" evidence="5"/>
<gene>
    <name evidence="16" type="ORF">HQ36_04955</name>
</gene>
<dbReference type="Gene3D" id="3.20.20.70">
    <property type="entry name" value="Aldolase class I"/>
    <property type="match status" value="1"/>
</dbReference>
<evidence type="ECO:0000256" key="13">
    <source>
        <dbReference type="PIRSR" id="PIRSR006250-1"/>
    </source>
</evidence>
<comment type="catalytic activity">
    <reaction evidence="10">
        <text>nicotinate beta-D-ribonucleotide + CO2 + diphosphate = quinolinate + 5-phospho-alpha-D-ribose 1-diphosphate + 2 H(+)</text>
        <dbReference type="Rhea" id="RHEA:12733"/>
        <dbReference type="ChEBI" id="CHEBI:15378"/>
        <dbReference type="ChEBI" id="CHEBI:16526"/>
        <dbReference type="ChEBI" id="CHEBI:29959"/>
        <dbReference type="ChEBI" id="CHEBI:33019"/>
        <dbReference type="ChEBI" id="CHEBI:57502"/>
        <dbReference type="ChEBI" id="CHEBI:58017"/>
        <dbReference type="EC" id="2.4.2.19"/>
    </reaction>
</comment>
<evidence type="ECO:0000256" key="10">
    <source>
        <dbReference type="ARBA" id="ARBA00047445"/>
    </source>
</evidence>
<comment type="function">
    <text evidence="1">Involved in the catabolism of quinolinic acid (QA).</text>
</comment>
<evidence type="ECO:0000313" key="17">
    <source>
        <dbReference type="Proteomes" id="UP000030134"/>
    </source>
</evidence>
<dbReference type="Proteomes" id="UP000030134">
    <property type="component" value="Unassembled WGS sequence"/>
</dbReference>
<evidence type="ECO:0000256" key="9">
    <source>
        <dbReference type="ARBA" id="ARBA00033102"/>
    </source>
</evidence>
<feature type="binding site" evidence="13">
    <location>
        <begin position="232"/>
        <end position="234"/>
    </location>
    <ligand>
        <name>substrate</name>
    </ligand>
</feature>
<evidence type="ECO:0000256" key="7">
    <source>
        <dbReference type="ARBA" id="ARBA00022676"/>
    </source>
</evidence>
<dbReference type="InterPro" id="IPR027277">
    <property type="entry name" value="NadC/ModD"/>
</dbReference>
<evidence type="ECO:0000256" key="8">
    <source>
        <dbReference type="ARBA" id="ARBA00022679"/>
    </source>
</evidence>
<reference evidence="16 17" key="1">
    <citation type="submission" date="2014-08" db="EMBL/GenBank/DDBJ databases">
        <title>Porphyromonas gingivicanis strain:COT-022_OH1391 Genome sequencing.</title>
        <authorList>
            <person name="Wallis C."/>
            <person name="Deusch O."/>
            <person name="O'Flynn C."/>
            <person name="Davis I."/>
            <person name="Jospin G."/>
            <person name="Darling A.E."/>
            <person name="Coil D.A."/>
            <person name="Alexiev A."/>
            <person name="Horsfall A."/>
            <person name="Kirkwood N."/>
            <person name="Harris S."/>
            <person name="Eisen J.A."/>
        </authorList>
    </citation>
    <scope>NUCLEOTIDE SEQUENCE [LARGE SCALE GENOMIC DNA]</scope>
    <source>
        <strain evidence="17">COT-022 OH1391</strain>
    </source>
</reference>
<keyword evidence="7 12" id="KW-0328">Glycosyltransferase</keyword>
<feature type="domain" description="Quinolinate phosphoribosyl transferase C-terminal" evidence="14">
    <location>
        <begin position="103"/>
        <end position="267"/>
    </location>
</feature>
<keyword evidence="17" id="KW-1185">Reference proteome</keyword>
<dbReference type="InterPro" id="IPR002638">
    <property type="entry name" value="Quinolinate_PRibosylTrfase_C"/>
</dbReference>
<evidence type="ECO:0000256" key="1">
    <source>
        <dbReference type="ARBA" id="ARBA00003237"/>
    </source>
</evidence>
<feature type="binding site" evidence="13">
    <location>
        <position position="158"/>
    </location>
    <ligand>
        <name>substrate</name>
    </ligand>
</feature>
<dbReference type="InterPro" id="IPR037128">
    <property type="entry name" value="Quinolinate_PRibosylTase_N_sf"/>
</dbReference>
<evidence type="ECO:0000256" key="4">
    <source>
        <dbReference type="ARBA" id="ARBA00011218"/>
    </source>
</evidence>
<dbReference type="EMBL" id="JQZW01000008">
    <property type="protein sequence ID" value="KGN98251.1"/>
    <property type="molecule type" value="Genomic_DNA"/>
</dbReference>
<dbReference type="Pfam" id="PF02749">
    <property type="entry name" value="QRPTase_N"/>
    <property type="match status" value="1"/>
</dbReference>
<dbReference type="GO" id="GO:0009435">
    <property type="term" value="P:NAD+ biosynthetic process"/>
    <property type="evidence" value="ECO:0007669"/>
    <property type="project" value="UniProtKB-UniPathway"/>
</dbReference>
<dbReference type="NCBIfam" id="TIGR00078">
    <property type="entry name" value="nadC"/>
    <property type="match status" value="1"/>
</dbReference>
<feature type="binding site" evidence="13">
    <location>
        <position position="188"/>
    </location>
    <ligand>
        <name>substrate</name>
    </ligand>
</feature>
<dbReference type="SUPFAM" id="SSF51690">
    <property type="entry name" value="Nicotinate/Quinolinate PRTase C-terminal domain-like"/>
    <property type="match status" value="1"/>
</dbReference>
<evidence type="ECO:0000259" key="14">
    <source>
        <dbReference type="Pfam" id="PF01729"/>
    </source>
</evidence>
<dbReference type="InterPro" id="IPR022412">
    <property type="entry name" value="Quinolinate_PRibosylTrfase_N"/>
</dbReference>
<comment type="caution">
    <text evidence="16">The sequence shown here is derived from an EMBL/GenBank/DDBJ whole genome shotgun (WGS) entry which is preliminary data.</text>
</comment>
<accession>A0A0A2G4S9</accession>
<dbReference type="AlphaFoldDB" id="A0A0A2G4S9"/>
<feature type="binding site" evidence="13">
    <location>
        <position position="209"/>
    </location>
    <ligand>
        <name>substrate</name>
    </ligand>
</feature>
<dbReference type="CDD" id="cd01572">
    <property type="entry name" value="QPRTase"/>
    <property type="match status" value="1"/>
</dbReference>
<evidence type="ECO:0000259" key="15">
    <source>
        <dbReference type="Pfam" id="PF02749"/>
    </source>
</evidence>
<dbReference type="PANTHER" id="PTHR32179:SF3">
    <property type="entry name" value="NICOTINATE-NUCLEOTIDE PYROPHOSPHORYLASE [CARBOXYLATING]"/>
    <property type="match status" value="1"/>
</dbReference>
<evidence type="ECO:0000256" key="12">
    <source>
        <dbReference type="PIRNR" id="PIRNR006250"/>
    </source>
</evidence>
<evidence type="ECO:0000256" key="5">
    <source>
        <dbReference type="ARBA" id="ARBA00011944"/>
    </source>
</evidence>
<keyword evidence="8 12" id="KW-0808">Transferase</keyword>
<feature type="binding site" evidence="13">
    <location>
        <position position="148"/>
    </location>
    <ligand>
        <name>substrate</name>
    </ligand>
</feature>
<dbReference type="SUPFAM" id="SSF54675">
    <property type="entry name" value="Nicotinate/Quinolinate PRTase N-terminal domain-like"/>
    <property type="match status" value="1"/>
</dbReference>
<name>A0A0A2G4S9_9PORP</name>
<evidence type="ECO:0000313" key="16">
    <source>
        <dbReference type="EMBL" id="KGN98251.1"/>
    </source>
</evidence>
<feature type="domain" description="Quinolinate phosphoribosyl transferase N-terminal" evidence="15">
    <location>
        <begin position="17"/>
        <end position="101"/>
    </location>
</feature>
<dbReference type="Gene3D" id="3.90.1170.20">
    <property type="entry name" value="Quinolinate phosphoribosyl transferase, N-terminal domain"/>
    <property type="match status" value="1"/>
</dbReference>
<comment type="subunit">
    <text evidence="4">Hexamer formed by 3 homodimers.</text>
</comment>
<dbReference type="InterPro" id="IPR013785">
    <property type="entry name" value="Aldolase_TIM"/>
</dbReference>
<evidence type="ECO:0000256" key="2">
    <source>
        <dbReference type="ARBA" id="ARBA00004893"/>
    </source>
</evidence>
<dbReference type="GO" id="GO:0005737">
    <property type="term" value="C:cytoplasm"/>
    <property type="evidence" value="ECO:0007669"/>
    <property type="project" value="TreeGrafter"/>
</dbReference>
<dbReference type="GO" id="GO:0034213">
    <property type="term" value="P:quinolinate catabolic process"/>
    <property type="evidence" value="ECO:0007669"/>
    <property type="project" value="TreeGrafter"/>
</dbReference>
<dbReference type="PIRSF" id="PIRSF006250">
    <property type="entry name" value="NadC_ModD"/>
    <property type="match status" value="1"/>
</dbReference>
<evidence type="ECO:0000256" key="3">
    <source>
        <dbReference type="ARBA" id="ARBA00009400"/>
    </source>
</evidence>
<dbReference type="FunFam" id="3.90.1170.20:FF:000001">
    <property type="entry name" value="Nicotinate-nucleotide diphosphorylase (Carboxylating)"/>
    <property type="match status" value="1"/>
</dbReference>
<organism evidence="16 17">
    <name type="scientific">Porphyromonas gingivicanis</name>
    <dbReference type="NCBI Taxonomy" id="266762"/>
    <lineage>
        <taxon>Bacteria</taxon>
        <taxon>Pseudomonadati</taxon>
        <taxon>Bacteroidota</taxon>
        <taxon>Bacteroidia</taxon>
        <taxon>Bacteroidales</taxon>
        <taxon>Porphyromonadaceae</taxon>
        <taxon>Porphyromonas</taxon>
    </lineage>
</organism>